<organism evidence="8 9">
    <name type="scientific">Vitis vinifera</name>
    <name type="common">Grape</name>
    <dbReference type="NCBI Taxonomy" id="29760"/>
    <lineage>
        <taxon>Eukaryota</taxon>
        <taxon>Viridiplantae</taxon>
        <taxon>Streptophyta</taxon>
        <taxon>Embryophyta</taxon>
        <taxon>Tracheophyta</taxon>
        <taxon>Spermatophyta</taxon>
        <taxon>Magnoliopsida</taxon>
        <taxon>eudicotyledons</taxon>
        <taxon>Gunneridae</taxon>
        <taxon>Pentapetalae</taxon>
        <taxon>rosids</taxon>
        <taxon>Vitales</taxon>
        <taxon>Vitaceae</taxon>
        <taxon>Viteae</taxon>
        <taxon>Vitis</taxon>
    </lineage>
</organism>
<evidence type="ECO:0000313" key="8">
    <source>
        <dbReference type="EMBL" id="RVW79758.1"/>
    </source>
</evidence>
<dbReference type="PANTHER" id="PTHR46807">
    <property type="entry name" value="TRANSCRIPTION FACTOR PIF3"/>
    <property type="match status" value="1"/>
</dbReference>
<dbReference type="GO" id="GO:0005634">
    <property type="term" value="C:nucleus"/>
    <property type="evidence" value="ECO:0007669"/>
    <property type="project" value="UniProtKB-SubCell"/>
</dbReference>
<feature type="compositionally biased region" description="Polar residues" evidence="5">
    <location>
        <begin position="201"/>
        <end position="210"/>
    </location>
</feature>
<keyword evidence="3" id="KW-0804">Transcription</keyword>
<feature type="compositionally biased region" description="Polar residues" evidence="5">
    <location>
        <begin position="218"/>
        <end position="234"/>
    </location>
</feature>
<feature type="compositionally biased region" description="Polar residues" evidence="5">
    <location>
        <begin position="475"/>
        <end position="499"/>
    </location>
</feature>
<dbReference type="PROSITE" id="PS50888">
    <property type="entry name" value="BHLH"/>
    <property type="match status" value="1"/>
</dbReference>
<feature type="compositionally biased region" description="Acidic residues" evidence="5">
    <location>
        <begin position="309"/>
        <end position="322"/>
    </location>
</feature>
<feature type="signal peptide" evidence="6">
    <location>
        <begin position="1"/>
        <end position="35"/>
    </location>
</feature>
<dbReference type="Pfam" id="PF00010">
    <property type="entry name" value="HLH"/>
    <property type="match status" value="1"/>
</dbReference>
<evidence type="ECO:0000256" key="4">
    <source>
        <dbReference type="ARBA" id="ARBA00023242"/>
    </source>
</evidence>
<feature type="region of interest" description="Disordered" evidence="5">
    <location>
        <begin position="195"/>
        <end position="236"/>
    </location>
</feature>
<evidence type="ECO:0000256" key="5">
    <source>
        <dbReference type="SAM" id="MobiDB-lite"/>
    </source>
</evidence>
<feature type="region of interest" description="Disordered" evidence="5">
    <location>
        <begin position="271"/>
        <end position="345"/>
    </location>
</feature>
<dbReference type="FunFam" id="4.10.280.10:FF:000004">
    <property type="entry name" value="Basic helix-loop-helix transcription factor"/>
    <property type="match status" value="1"/>
</dbReference>
<feature type="compositionally biased region" description="Basic and acidic residues" evidence="5">
    <location>
        <begin position="570"/>
        <end position="579"/>
    </location>
</feature>
<comment type="subcellular location">
    <subcellularLocation>
        <location evidence="1">Nucleus</location>
    </subcellularLocation>
</comment>
<dbReference type="InterPro" id="IPR047265">
    <property type="entry name" value="PIF1-like_bHLH"/>
</dbReference>
<evidence type="ECO:0000256" key="1">
    <source>
        <dbReference type="ARBA" id="ARBA00004123"/>
    </source>
</evidence>
<dbReference type="SMART" id="SM00353">
    <property type="entry name" value="HLH"/>
    <property type="match status" value="1"/>
</dbReference>
<reference evidence="8 9" key="1">
    <citation type="journal article" date="2018" name="PLoS Genet.">
        <title>Population sequencing reveals clonal diversity and ancestral inbreeding in the grapevine cultivar Chardonnay.</title>
        <authorList>
            <person name="Roach M.J."/>
            <person name="Johnson D.L."/>
            <person name="Bohlmann J."/>
            <person name="van Vuuren H.J."/>
            <person name="Jones S.J."/>
            <person name="Pretorius I.S."/>
            <person name="Schmidt S.A."/>
            <person name="Borneman A.R."/>
        </authorList>
    </citation>
    <scope>NUCLEOTIDE SEQUENCE [LARGE SCALE GENOMIC DNA]</scope>
    <source>
        <strain evidence="9">cv. Chardonnay</strain>
        <tissue evidence="8">Leaf</tissue>
    </source>
</reference>
<keyword evidence="6" id="KW-0732">Signal</keyword>
<dbReference type="GO" id="GO:0046983">
    <property type="term" value="F:protein dimerization activity"/>
    <property type="evidence" value="ECO:0007669"/>
    <property type="project" value="InterPro"/>
</dbReference>
<evidence type="ECO:0000256" key="6">
    <source>
        <dbReference type="SAM" id="SignalP"/>
    </source>
</evidence>
<dbReference type="InterPro" id="IPR011598">
    <property type="entry name" value="bHLH_dom"/>
</dbReference>
<accession>A0A438H5H6</accession>
<evidence type="ECO:0000256" key="2">
    <source>
        <dbReference type="ARBA" id="ARBA00023015"/>
    </source>
</evidence>
<dbReference type="GO" id="GO:0003700">
    <property type="term" value="F:DNA-binding transcription factor activity"/>
    <property type="evidence" value="ECO:0007669"/>
    <property type="project" value="InterPro"/>
</dbReference>
<dbReference type="AlphaFoldDB" id="A0A438H5H6"/>
<dbReference type="CDD" id="cd11445">
    <property type="entry name" value="bHLH_AtPIF_like"/>
    <property type="match status" value="1"/>
</dbReference>
<dbReference type="GO" id="GO:0010017">
    <property type="term" value="P:red or far-red light signaling pathway"/>
    <property type="evidence" value="ECO:0007669"/>
    <property type="project" value="UniProtKB-ARBA"/>
</dbReference>
<dbReference type="EMBL" id="QGNW01000275">
    <property type="protein sequence ID" value="RVW79758.1"/>
    <property type="molecule type" value="Genomic_DNA"/>
</dbReference>
<keyword evidence="4" id="KW-0539">Nucleus</keyword>
<evidence type="ECO:0000313" key="9">
    <source>
        <dbReference type="Proteomes" id="UP000288805"/>
    </source>
</evidence>
<dbReference type="PANTHER" id="PTHR46807:SF8">
    <property type="entry name" value="TRANSCRIPTION FACTOR PIF1-LIKE ISOFORM X2"/>
    <property type="match status" value="1"/>
</dbReference>
<evidence type="ECO:0000259" key="7">
    <source>
        <dbReference type="PROSITE" id="PS50888"/>
    </source>
</evidence>
<name>A0A438H5H6_VITVI</name>
<comment type="caution">
    <text evidence="8">The sequence shown here is derived from an EMBL/GenBank/DDBJ whole genome shotgun (WGS) entry which is preliminary data.</text>
</comment>
<feature type="region of interest" description="Disordered" evidence="5">
    <location>
        <begin position="474"/>
        <end position="499"/>
    </location>
</feature>
<feature type="region of interest" description="Disordered" evidence="5">
    <location>
        <begin position="149"/>
        <end position="182"/>
    </location>
</feature>
<dbReference type="Gene3D" id="4.10.280.10">
    <property type="entry name" value="Helix-loop-helix DNA-binding domain"/>
    <property type="match status" value="1"/>
</dbReference>
<feature type="compositionally biased region" description="Basic and acidic residues" evidence="5">
    <location>
        <begin position="296"/>
        <end position="308"/>
    </location>
</feature>
<evidence type="ECO:0000256" key="3">
    <source>
        <dbReference type="ARBA" id="ARBA00023163"/>
    </source>
</evidence>
<feature type="region of interest" description="Disordered" evidence="5">
    <location>
        <begin position="553"/>
        <end position="579"/>
    </location>
</feature>
<dbReference type="SUPFAM" id="SSF47459">
    <property type="entry name" value="HLH, helix-loop-helix DNA-binding domain"/>
    <property type="match status" value="1"/>
</dbReference>
<dbReference type="Proteomes" id="UP000288805">
    <property type="component" value="Unassembled WGS sequence"/>
</dbReference>
<feature type="compositionally biased region" description="Basic and acidic residues" evidence="5">
    <location>
        <begin position="323"/>
        <end position="345"/>
    </location>
</feature>
<dbReference type="InterPro" id="IPR044273">
    <property type="entry name" value="PIF3-like"/>
</dbReference>
<feature type="chain" id="PRO_5019119893" evidence="6">
    <location>
        <begin position="36"/>
        <end position="579"/>
    </location>
</feature>
<feature type="domain" description="BHLH" evidence="7">
    <location>
        <begin position="339"/>
        <end position="388"/>
    </location>
</feature>
<dbReference type="InterPro" id="IPR036638">
    <property type="entry name" value="HLH_DNA-bd_sf"/>
</dbReference>
<gene>
    <name evidence="8" type="primary">PIF1_1</name>
    <name evidence="8" type="ORF">CK203_058236</name>
</gene>
<sequence length="579" mass="63382">MGRGKNVRAWGGRGYKESNLLRLLLCFSLVTMNHCVPDFEVDDEDAIPLTRPKKSAAMVEDDEIMELLWQNGQVVMQIQNQRSFKKSQPSKFPIQDAVLPPEQSKIRSSAQVDESSAQLFMQEDEMASWLHYPLDDFCADLLDPTPCVNVSPPPARPNLSPDVRQPEERPAATKPPIPPARRAELDSKVHNFLHFPRKSTAESGEPSSSRPAGMESTVVDSSDTPGVCQQSRTSPAEWCKAELANSGYGTIGGATEAATSAAGEHTTFELTMTSSPEGSGSGGSASAGAEPTPKAPADDRKRKGREGDDTAEYQSEDVEFESADAKKQVRGSAAEKRSRAAEVHNLSERRRRDRINEKMKALQELIPRCNKSDKASMLDEAIEYLKSLQLQVQMMSMGCSMVPMMYPGVQQYMPQMGMGMGMGMGMEMGMNRPMMPFPSVLGGSTLPTTAAAAHLGQRYPMPAFHMPHMAAPDSSRIQANNQSDPVLNSLGTQSSNQPRVPNFADPYLQYLQQMQMPPAQVFWEPPLILGSMVGCVYDTINLPSKCTITTSNQAMGQQNTSKPSTSKGTENLENHRSGR</sequence>
<keyword evidence="2" id="KW-0805">Transcription regulation</keyword>
<protein>
    <submittedName>
        <fullName evidence="8">Transcription factor PIF1</fullName>
    </submittedName>
</protein>
<proteinExistence type="predicted"/>
<feature type="compositionally biased region" description="Polar residues" evidence="5">
    <location>
        <begin position="553"/>
        <end position="569"/>
    </location>
</feature>